<feature type="transmembrane region" description="Helical" evidence="1">
    <location>
        <begin position="171"/>
        <end position="190"/>
    </location>
</feature>
<dbReference type="RefSeq" id="WP_036939316.1">
    <property type="nucleotide sequence ID" value="NZ_JQKC01000009.1"/>
</dbReference>
<name>A0A0L6JGG3_9FIRM</name>
<dbReference type="EMBL" id="LGTC01000001">
    <property type="protein sequence ID" value="KNY24780.1"/>
    <property type="molecule type" value="Genomic_DNA"/>
</dbReference>
<protein>
    <submittedName>
        <fullName evidence="2">Uncharacterized protein</fullName>
    </submittedName>
</protein>
<comment type="caution">
    <text evidence="2">The sequence shown here is derived from an EMBL/GenBank/DDBJ whole genome shotgun (WGS) entry which is preliminary data.</text>
</comment>
<feature type="transmembrane region" description="Helical" evidence="1">
    <location>
        <begin position="286"/>
        <end position="307"/>
    </location>
</feature>
<evidence type="ECO:0000256" key="1">
    <source>
        <dbReference type="SAM" id="Phobius"/>
    </source>
</evidence>
<sequence>MSSSDIIAIIGILITMAFGIPALFINSNKGNVYKTSVKGNNNRINNSNTIVNKKTNSHDLESHNNKGEIINNSKISGSIYIDKSKKETHINYYNQRIKDEQNDDGLFWMILIVGIISIGLAITYYTKYKEVILNILQLPSLVGFICAFVWASKVIKHQSYMENKVFNPYTLFSLPMLFLGTYACIMFQKYSFCTPPLLEEFIAKFKKEGIFSYLFDTKYKIESMYLIFQILSTIFIAIFIFLLVGALLYTLSKWKINTSEQESKWFKIWKKVDSLKVISFDKKISVIYTVVLFMVIFPISSGIWTLLFNNK</sequence>
<feature type="transmembrane region" description="Helical" evidence="1">
    <location>
        <begin position="131"/>
        <end position="151"/>
    </location>
</feature>
<feature type="transmembrane region" description="Helical" evidence="1">
    <location>
        <begin position="6"/>
        <end position="25"/>
    </location>
</feature>
<proteinExistence type="predicted"/>
<keyword evidence="1" id="KW-1133">Transmembrane helix</keyword>
<gene>
    <name evidence="2" type="ORF">Bccel_0037</name>
</gene>
<feature type="transmembrane region" description="Helical" evidence="1">
    <location>
        <begin position="106"/>
        <end position="125"/>
    </location>
</feature>
<feature type="transmembrane region" description="Helical" evidence="1">
    <location>
        <begin position="224"/>
        <end position="249"/>
    </location>
</feature>
<reference evidence="3" key="1">
    <citation type="submission" date="2015-07" db="EMBL/GenBank/DDBJ databases">
        <title>Near-Complete Genome Sequence of the Cellulolytic Bacterium Bacteroides (Pseudobacteroides) cellulosolvens ATCC 35603.</title>
        <authorList>
            <person name="Dassa B."/>
            <person name="Utturkar S.M."/>
            <person name="Klingeman D.M."/>
            <person name="Hurt R.A."/>
            <person name="Keller M."/>
            <person name="Xu J."/>
            <person name="Reddy Y.H.K."/>
            <person name="Borovok I."/>
            <person name="Grinberg I.R."/>
            <person name="Lamed R."/>
            <person name="Zhivin O."/>
            <person name="Bayer E.A."/>
            <person name="Brown S.D."/>
        </authorList>
    </citation>
    <scope>NUCLEOTIDE SEQUENCE [LARGE SCALE GENOMIC DNA]</scope>
    <source>
        <strain evidence="3">DSM 2933</strain>
    </source>
</reference>
<keyword evidence="3" id="KW-1185">Reference proteome</keyword>
<evidence type="ECO:0000313" key="3">
    <source>
        <dbReference type="Proteomes" id="UP000036923"/>
    </source>
</evidence>
<organism evidence="2 3">
    <name type="scientific">Pseudobacteroides cellulosolvens ATCC 35603 = DSM 2933</name>
    <dbReference type="NCBI Taxonomy" id="398512"/>
    <lineage>
        <taxon>Bacteria</taxon>
        <taxon>Bacillati</taxon>
        <taxon>Bacillota</taxon>
        <taxon>Clostridia</taxon>
        <taxon>Eubacteriales</taxon>
        <taxon>Oscillospiraceae</taxon>
        <taxon>Pseudobacteroides</taxon>
    </lineage>
</organism>
<accession>A0A0L6JGG3</accession>
<evidence type="ECO:0000313" key="2">
    <source>
        <dbReference type="EMBL" id="KNY24780.1"/>
    </source>
</evidence>
<keyword evidence="1" id="KW-0812">Transmembrane</keyword>
<dbReference type="Proteomes" id="UP000036923">
    <property type="component" value="Unassembled WGS sequence"/>
</dbReference>
<dbReference type="AlphaFoldDB" id="A0A0L6JGG3"/>
<keyword evidence="1" id="KW-0472">Membrane</keyword>